<accession>A0ACB8ZNH3</accession>
<sequence>MAQYSNSTNRSKLDLRPPTQDSNIAPATSFFMDTQTRPICCASNWIVQEIKTIQSINHESVTQIAVHKTMEKADPTIDFHNQLLRVSDEDENNVDGPIGKVENEGNEEISELNRN</sequence>
<dbReference type="Proteomes" id="UP001055811">
    <property type="component" value="Linkage Group LG08"/>
</dbReference>
<dbReference type="EMBL" id="CM042016">
    <property type="protein sequence ID" value="KAI3699215.1"/>
    <property type="molecule type" value="Genomic_DNA"/>
</dbReference>
<keyword evidence="2" id="KW-1185">Reference proteome</keyword>
<evidence type="ECO:0000313" key="1">
    <source>
        <dbReference type="EMBL" id="KAI3699215.1"/>
    </source>
</evidence>
<reference evidence="1 2" key="2">
    <citation type="journal article" date="2022" name="Mol. Ecol. Resour.">
        <title>The genomes of chicory, endive, great burdock and yacon provide insights into Asteraceae paleo-polyploidization history and plant inulin production.</title>
        <authorList>
            <person name="Fan W."/>
            <person name="Wang S."/>
            <person name="Wang H."/>
            <person name="Wang A."/>
            <person name="Jiang F."/>
            <person name="Liu H."/>
            <person name="Zhao H."/>
            <person name="Xu D."/>
            <person name="Zhang Y."/>
        </authorList>
    </citation>
    <scope>NUCLEOTIDE SEQUENCE [LARGE SCALE GENOMIC DNA]</scope>
    <source>
        <strain evidence="2">cv. Punajuju</strain>
        <tissue evidence="1">Leaves</tissue>
    </source>
</reference>
<name>A0ACB8ZNH3_CICIN</name>
<comment type="caution">
    <text evidence="1">The sequence shown here is derived from an EMBL/GenBank/DDBJ whole genome shotgun (WGS) entry which is preliminary data.</text>
</comment>
<protein>
    <submittedName>
        <fullName evidence="1">Uncharacterized protein</fullName>
    </submittedName>
</protein>
<reference evidence="2" key="1">
    <citation type="journal article" date="2022" name="Mol. Ecol. Resour.">
        <title>The genomes of chicory, endive, great burdock and yacon provide insights into Asteraceae palaeo-polyploidization history and plant inulin production.</title>
        <authorList>
            <person name="Fan W."/>
            <person name="Wang S."/>
            <person name="Wang H."/>
            <person name="Wang A."/>
            <person name="Jiang F."/>
            <person name="Liu H."/>
            <person name="Zhao H."/>
            <person name="Xu D."/>
            <person name="Zhang Y."/>
        </authorList>
    </citation>
    <scope>NUCLEOTIDE SEQUENCE [LARGE SCALE GENOMIC DNA]</scope>
    <source>
        <strain evidence="2">cv. Punajuju</strain>
    </source>
</reference>
<organism evidence="1 2">
    <name type="scientific">Cichorium intybus</name>
    <name type="common">Chicory</name>
    <dbReference type="NCBI Taxonomy" id="13427"/>
    <lineage>
        <taxon>Eukaryota</taxon>
        <taxon>Viridiplantae</taxon>
        <taxon>Streptophyta</taxon>
        <taxon>Embryophyta</taxon>
        <taxon>Tracheophyta</taxon>
        <taxon>Spermatophyta</taxon>
        <taxon>Magnoliopsida</taxon>
        <taxon>eudicotyledons</taxon>
        <taxon>Gunneridae</taxon>
        <taxon>Pentapetalae</taxon>
        <taxon>asterids</taxon>
        <taxon>campanulids</taxon>
        <taxon>Asterales</taxon>
        <taxon>Asteraceae</taxon>
        <taxon>Cichorioideae</taxon>
        <taxon>Cichorieae</taxon>
        <taxon>Cichoriinae</taxon>
        <taxon>Cichorium</taxon>
    </lineage>
</organism>
<proteinExistence type="predicted"/>
<gene>
    <name evidence="1" type="ORF">L2E82_43346</name>
</gene>
<evidence type="ECO:0000313" key="2">
    <source>
        <dbReference type="Proteomes" id="UP001055811"/>
    </source>
</evidence>